<evidence type="ECO:0000256" key="3">
    <source>
        <dbReference type="SAM" id="MobiDB-lite"/>
    </source>
</evidence>
<dbReference type="EMBL" id="ASPP01003560">
    <property type="protein sequence ID" value="ETO33240.1"/>
    <property type="molecule type" value="Genomic_DNA"/>
</dbReference>
<dbReference type="Pfam" id="PF13424">
    <property type="entry name" value="TPR_12"/>
    <property type="match status" value="1"/>
</dbReference>
<protein>
    <submittedName>
        <fullName evidence="4">Uncharacterized protein</fullName>
    </submittedName>
</protein>
<dbReference type="PANTHER" id="PTHR45641">
    <property type="entry name" value="TETRATRICOPEPTIDE REPEAT PROTEIN (AFU_ORTHOLOGUE AFUA_6G03870)"/>
    <property type="match status" value="1"/>
</dbReference>
<dbReference type="OrthoDB" id="5986190at2759"/>
<evidence type="ECO:0000313" key="5">
    <source>
        <dbReference type="Proteomes" id="UP000023152"/>
    </source>
</evidence>
<dbReference type="AlphaFoldDB" id="X6P3W4"/>
<keyword evidence="2" id="KW-0802">TPR repeat</keyword>
<evidence type="ECO:0000256" key="2">
    <source>
        <dbReference type="ARBA" id="ARBA00022803"/>
    </source>
</evidence>
<feature type="non-terminal residue" evidence="4">
    <location>
        <position position="1"/>
    </location>
</feature>
<dbReference type="InterPro" id="IPR019734">
    <property type="entry name" value="TPR_rpt"/>
</dbReference>
<dbReference type="InterPro" id="IPR011990">
    <property type="entry name" value="TPR-like_helical_dom_sf"/>
</dbReference>
<sequence length="286" mass="33115">SIEYNKKALGIGKQTFGQNNLDVTLTCYNLGFSYNRKGDHRKAIHWFSKSVNIRLGLLDPYDLCMTYTYKMVAESYYCNNELNNAIDAFEKAIAIFLKQITKATFNELTYCYDKLSAIYMENSQHTQAIDTATKLLQLRSKQFGRSHADVASSYETIADLSFQDGNIKQEIQNYNLALRTFSIVHGDGHRDAARNYINLGICDIGNHQLTYALKKFEKGLDIYNKILLPFDTDFIFVYEQFAILYQKQKRWDLASQYRHKVAEVQAKTNDTAEEKKDDSEKDDILW</sequence>
<proteinExistence type="predicted"/>
<comment type="caution">
    <text evidence="4">The sequence shown here is derived from an EMBL/GenBank/DDBJ whole genome shotgun (WGS) entry which is preliminary data.</text>
</comment>
<dbReference type="SMART" id="SM00028">
    <property type="entry name" value="TPR"/>
    <property type="match status" value="6"/>
</dbReference>
<dbReference type="Gene3D" id="1.25.40.10">
    <property type="entry name" value="Tetratricopeptide repeat domain"/>
    <property type="match status" value="2"/>
</dbReference>
<feature type="region of interest" description="Disordered" evidence="3">
    <location>
        <begin position="266"/>
        <end position="286"/>
    </location>
</feature>
<dbReference type="Proteomes" id="UP000023152">
    <property type="component" value="Unassembled WGS sequence"/>
</dbReference>
<keyword evidence="1" id="KW-0677">Repeat</keyword>
<accession>X6P3W4</accession>
<reference evidence="4 5" key="1">
    <citation type="journal article" date="2013" name="Curr. Biol.">
        <title>The Genome of the Foraminiferan Reticulomyxa filosa.</title>
        <authorList>
            <person name="Glockner G."/>
            <person name="Hulsmann N."/>
            <person name="Schleicher M."/>
            <person name="Noegel A.A."/>
            <person name="Eichinger L."/>
            <person name="Gallinger C."/>
            <person name="Pawlowski J."/>
            <person name="Sierra R."/>
            <person name="Euteneuer U."/>
            <person name="Pillet L."/>
            <person name="Moustafa A."/>
            <person name="Platzer M."/>
            <person name="Groth M."/>
            <person name="Szafranski K."/>
            <person name="Schliwa M."/>
        </authorList>
    </citation>
    <scope>NUCLEOTIDE SEQUENCE [LARGE SCALE GENOMIC DNA]</scope>
</reference>
<feature type="compositionally biased region" description="Basic and acidic residues" evidence="3">
    <location>
        <begin position="270"/>
        <end position="286"/>
    </location>
</feature>
<keyword evidence="5" id="KW-1185">Reference proteome</keyword>
<evidence type="ECO:0000256" key="1">
    <source>
        <dbReference type="ARBA" id="ARBA00022737"/>
    </source>
</evidence>
<evidence type="ECO:0000313" key="4">
    <source>
        <dbReference type="EMBL" id="ETO33240.1"/>
    </source>
</evidence>
<organism evidence="4 5">
    <name type="scientific">Reticulomyxa filosa</name>
    <dbReference type="NCBI Taxonomy" id="46433"/>
    <lineage>
        <taxon>Eukaryota</taxon>
        <taxon>Sar</taxon>
        <taxon>Rhizaria</taxon>
        <taxon>Retaria</taxon>
        <taxon>Foraminifera</taxon>
        <taxon>Monothalamids</taxon>
        <taxon>Reticulomyxidae</taxon>
        <taxon>Reticulomyxa</taxon>
    </lineage>
</organism>
<dbReference type="PANTHER" id="PTHR45641:SF1">
    <property type="entry name" value="AAA+ ATPASE DOMAIN-CONTAINING PROTEIN"/>
    <property type="match status" value="1"/>
</dbReference>
<gene>
    <name evidence="4" type="ORF">RFI_03867</name>
</gene>
<dbReference type="SUPFAM" id="SSF48452">
    <property type="entry name" value="TPR-like"/>
    <property type="match status" value="1"/>
</dbReference>
<name>X6P3W4_RETFI</name>